<feature type="domain" description="DUF4190" evidence="3">
    <location>
        <begin position="85"/>
        <end position="146"/>
    </location>
</feature>
<keyword evidence="2" id="KW-0472">Membrane</keyword>
<feature type="region of interest" description="Disordered" evidence="1">
    <location>
        <begin position="1"/>
        <end position="50"/>
    </location>
</feature>
<dbReference type="Pfam" id="PF13828">
    <property type="entry name" value="DUF4190"/>
    <property type="match status" value="1"/>
</dbReference>
<evidence type="ECO:0000256" key="2">
    <source>
        <dbReference type="SAM" id="Phobius"/>
    </source>
</evidence>
<dbReference type="EMBL" id="BAABKM010000002">
    <property type="protein sequence ID" value="GAA4700470.1"/>
    <property type="molecule type" value="Genomic_DNA"/>
</dbReference>
<dbReference type="RefSeq" id="WP_345520771.1">
    <property type="nucleotide sequence ID" value="NZ_BAABKM010000002.1"/>
</dbReference>
<accession>A0ABP8X459</accession>
<dbReference type="InterPro" id="IPR025241">
    <property type="entry name" value="DUF4190"/>
</dbReference>
<protein>
    <recommendedName>
        <fullName evidence="3">DUF4190 domain-containing protein</fullName>
    </recommendedName>
</protein>
<proteinExistence type="predicted"/>
<evidence type="ECO:0000313" key="4">
    <source>
        <dbReference type="EMBL" id="GAA4700470.1"/>
    </source>
</evidence>
<organism evidence="4 5">
    <name type="scientific">Nocardioides conyzicola</name>
    <dbReference type="NCBI Taxonomy" id="1651781"/>
    <lineage>
        <taxon>Bacteria</taxon>
        <taxon>Bacillati</taxon>
        <taxon>Actinomycetota</taxon>
        <taxon>Actinomycetes</taxon>
        <taxon>Propionibacteriales</taxon>
        <taxon>Nocardioidaceae</taxon>
        <taxon>Nocardioides</taxon>
    </lineage>
</organism>
<dbReference type="Proteomes" id="UP001499974">
    <property type="component" value="Unassembled WGS sequence"/>
</dbReference>
<keyword evidence="5" id="KW-1185">Reference proteome</keyword>
<feature type="transmembrane region" description="Helical" evidence="2">
    <location>
        <begin position="128"/>
        <end position="158"/>
    </location>
</feature>
<keyword evidence="2" id="KW-1133">Transmembrane helix</keyword>
<comment type="caution">
    <text evidence="4">The sequence shown here is derived from an EMBL/GenBank/DDBJ whole genome shotgun (WGS) entry which is preliminary data.</text>
</comment>
<sequence length="178" mass="18275">MTTGPENPYGEQEPTEPPTHQPYGAPTTPPPYGAPQQPYQQPYQQAPYPQQGYGQPYQQPAYGQPVPYVTAPPTDGLALGALITGIAALVLSCAYGVGLLASPVALVLGKVSMNRIARSQGQLGGRGLAVAGFVLGIVGTVLLVLAIAVVVIIIIVAINDPDAFDDASSAAALVGLRS</sequence>
<feature type="compositionally biased region" description="Low complexity" evidence="1">
    <location>
        <begin position="34"/>
        <end position="50"/>
    </location>
</feature>
<feature type="transmembrane region" description="Helical" evidence="2">
    <location>
        <begin position="77"/>
        <end position="108"/>
    </location>
</feature>
<gene>
    <name evidence="4" type="ORF">GCM10023349_16570</name>
</gene>
<evidence type="ECO:0000256" key="1">
    <source>
        <dbReference type="SAM" id="MobiDB-lite"/>
    </source>
</evidence>
<evidence type="ECO:0000313" key="5">
    <source>
        <dbReference type="Proteomes" id="UP001499974"/>
    </source>
</evidence>
<keyword evidence="2" id="KW-0812">Transmembrane</keyword>
<reference evidence="5" key="1">
    <citation type="journal article" date="2019" name="Int. J. Syst. Evol. Microbiol.">
        <title>The Global Catalogue of Microorganisms (GCM) 10K type strain sequencing project: providing services to taxonomists for standard genome sequencing and annotation.</title>
        <authorList>
            <consortium name="The Broad Institute Genomics Platform"/>
            <consortium name="The Broad Institute Genome Sequencing Center for Infectious Disease"/>
            <person name="Wu L."/>
            <person name="Ma J."/>
        </authorList>
    </citation>
    <scope>NUCLEOTIDE SEQUENCE [LARGE SCALE GENOMIC DNA]</scope>
    <source>
        <strain evidence="5">JCM 18531</strain>
    </source>
</reference>
<name>A0ABP8X459_9ACTN</name>
<evidence type="ECO:0000259" key="3">
    <source>
        <dbReference type="Pfam" id="PF13828"/>
    </source>
</evidence>